<evidence type="ECO:0000313" key="1">
    <source>
        <dbReference type="EMBL" id="KAF1926600.1"/>
    </source>
</evidence>
<reference evidence="1" key="1">
    <citation type="journal article" date="2020" name="Stud. Mycol.">
        <title>101 Dothideomycetes genomes: a test case for predicting lifestyles and emergence of pathogens.</title>
        <authorList>
            <person name="Haridas S."/>
            <person name="Albert R."/>
            <person name="Binder M."/>
            <person name="Bloem J."/>
            <person name="Labutti K."/>
            <person name="Salamov A."/>
            <person name="Andreopoulos B."/>
            <person name="Baker S."/>
            <person name="Barry K."/>
            <person name="Bills G."/>
            <person name="Bluhm B."/>
            <person name="Cannon C."/>
            <person name="Castanera R."/>
            <person name="Culley D."/>
            <person name="Daum C."/>
            <person name="Ezra D."/>
            <person name="Gonzalez J."/>
            <person name="Henrissat B."/>
            <person name="Kuo A."/>
            <person name="Liang C."/>
            <person name="Lipzen A."/>
            <person name="Lutzoni F."/>
            <person name="Magnuson J."/>
            <person name="Mondo S."/>
            <person name="Nolan M."/>
            <person name="Ohm R."/>
            <person name="Pangilinan J."/>
            <person name="Park H.-J."/>
            <person name="Ramirez L."/>
            <person name="Alfaro M."/>
            <person name="Sun H."/>
            <person name="Tritt A."/>
            <person name="Yoshinaga Y."/>
            <person name="Zwiers L.-H."/>
            <person name="Turgeon B."/>
            <person name="Goodwin S."/>
            <person name="Spatafora J."/>
            <person name="Crous P."/>
            <person name="Grigoriev I."/>
        </authorList>
    </citation>
    <scope>NUCLEOTIDE SEQUENCE</scope>
    <source>
        <strain evidence="1">CBS 183.55</strain>
    </source>
</reference>
<evidence type="ECO:0000313" key="2">
    <source>
        <dbReference type="Proteomes" id="UP000800082"/>
    </source>
</evidence>
<protein>
    <submittedName>
        <fullName evidence="1">Uncharacterized protein</fullName>
    </submittedName>
</protein>
<organism evidence="1 2">
    <name type="scientific">Didymella exigua CBS 183.55</name>
    <dbReference type="NCBI Taxonomy" id="1150837"/>
    <lineage>
        <taxon>Eukaryota</taxon>
        <taxon>Fungi</taxon>
        <taxon>Dikarya</taxon>
        <taxon>Ascomycota</taxon>
        <taxon>Pezizomycotina</taxon>
        <taxon>Dothideomycetes</taxon>
        <taxon>Pleosporomycetidae</taxon>
        <taxon>Pleosporales</taxon>
        <taxon>Pleosporineae</taxon>
        <taxon>Didymellaceae</taxon>
        <taxon>Didymella</taxon>
    </lineage>
</organism>
<name>A0A6A5RH85_9PLEO</name>
<dbReference type="GeneID" id="54354213"/>
<gene>
    <name evidence="1" type="ORF">M421DRAFT_6873</name>
</gene>
<dbReference type="Proteomes" id="UP000800082">
    <property type="component" value="Unassembled WGS sequence"/>
</dbReference>
<sequence length="192" mass="21724">MNLADGEVPRVTVHQLHKQLAETLDLPVLRTPGIDSGELAGKMYRGFYGLPFERQHQVLRQAFRGPYVDPEIRIWMHRNGVSPHGVCSLVRGQRVFIEDDRDRCPLIDFDHWAGVNEKLRRQGAVLPCDFETGIYRPNAVNTSYRSQIDDGLEYADKPKREAVGLLAACAELVRTDLATFGNYFFAGQPGRL</sequence>
<accession>A0A6A5RH85</accession>
<dbReference type="EMBL" id="ML978976">
    <property type="protein sequence ID" value="KAF1926600.1"/>
    <property type="molecule type" value="Genomic_DNA"/>
</dbReference>
<dbReference type="AlphaFoldDB" id="A0A6A5RH85"/>
<dbReference type="RefSeq" id="XP_033446852.1">
    <property type="nucleotide sequence ID" value="XM_033596546.1"/>
</dbReference>
<proteinExistence type="predicted"/>
<dbReference type="OrthoDB" id="10457645at2759"/>
<keyword evidence="2" id="KW-1185">Reference proteome</keyword>